<dbReference type="AlphaFoldDB" id="A0A813R1A3"/>
<protein>
    <recommendedName>
        <fullName evidence="2">FAM194 C-terminal domain-containing protein</fullName>
    </recommendedName>
</protein>
<organism evidence="3 5">
    <name type="scientific">Didymodactylos carnosus</name>
    <dbReference type="NCBI Taxonomy" id="1234261"/>
    <lineage>
        <taxon>Eukaryota</taxon>
        <taxon>Metazoa</taxon>
        <taxon>Spiralia</taxon>
        <taxon>Gnathifera</taxon>
        <taxon>Rotifera</taxon>
        <taxon>Eurotatoria</taxon>
        <taxon>Bdelloidea</taxon>
        <taxon>Philodinida</taxon>
        <taxon>Philodinidae</taxon>
        <taxon>Didymodactylos</taxon>
    </lineage>
</organism>
<evidence type="ECO:0000313" key="4">
    <source>
        <dbReference type="EMBL" id="CAF3558613.1"/>
    </source>
</evidence>
<feature type="compositionally biased region" description="Polar residues" evidence="1">
    <location>
        <begin position="37"/>
        <end position="55"/>
    </location>
</feature>
<dbReference type="InterPro" id="IPR029281">
    <property type="entry name" value="FAM194_C"/>
</dbReference>
<evidence type="ECO:0000313" key="3">
    <source>
        <dbReference type="EMBL" id="CAF0776054.1"/>
    </source>
</evidence>
<accession>A0A813R1A3</accession>
<dbReference type="PANTHER" id="PTHR23093">
    <property type="entry name" value="SIMILAR TO CHROMOSOME 3 OPEN READING FRAME 20"/>
    <property type="match status" value="1"/>
</dbReference>
<evidence type="ECO:0000259" key="2">
    <source>
        <dbReference type="Pfam" id="PF14977"/>
    </source>
</evidence>
<comment type="caution">
    <text evidence="3">The sequence shown here is derived from an EMBL/GenBank/DDBJ whole genome shotgun (WGS) entry which is preliminary data.</text>
</comment>
<feature type="compositionally biased region" description="Basic and acidic residues" evidence="1">
    <location>
        <begin position="56"/>
        <end position="69"/>
    </location>
</feature>
<dbReference type="Proteomes" id="UP000663829">
    <property type="component" value="Unassembled WGS sequence"/>
</dbReference>
<dbReference type="EMBL" id="CAJNOQ010000235">
    <property type="protein sequence ID" value="CAF0776054.1"/>
    <property type="molecule type" value="Genomic_DNA"/>
</dbReference>
<dbReference type="OrthoDB" id="527209at2759"/>
<keyword evidence="5" id="KW-1185">Reference proteome</keyword>
<feature type="region of interest" description="Disordered" evidence="1">
    <location>
        <begin position="108"/>
        <end position="148"/>
    </location>
</feature>
<feature type="compositionally biased region" description="Basic and acidic residues" evidence="1">
    <location>
        <begin position="15"/>
        <end position="34"/>
    </location>
</feature>
<proteinExistence type="predicted"/>
<feature type="domain" description="FAM194 C-terminal" evidence="2">
    <location>
        <begin position="463"/>
        <end position="611"/>
    </location>
</feature>
<evidence type="ECO:0000256" key="1">
    <source>
        <dbReference type="SAM" id="MobiDB-lite"/>
    </source>
</evidence>
<dbReference type="Pfam" id="PF14977">
    <property type="entry name" value="FAM194"/>
    <property type="match status" value="1"/>
</dbReference>
<dbReference type="EMBL" id="CAJOBC010000235">
    <property type="protein sequence ID" value="CAF3558613.1"/>
    <property type="molecule type" value="Genomic_DNA"/>
</dbReference>
<dbReference type="Proteomes" id="UP000681722">
    <property type="component" value="Unassembled WGS sequence"/>
</dbReference>
<dbReference type="PANTHER" id="PTHR23093:SF18">
    <property type="entry name" value="GLUTAMATE RICH 6"/>
    <property type="match status" value="1"/>
</dbReference>
<sequence length="679" mass="78012">MAECRGKSVIIANGTDHDSSSTHSKYAENSDVKYLESQPSTDANGVFSLTSNKDQLPSRRDTSVRDNKSSIRSSKPKPKDVSTISVQTEWTWKDMELLEQYRVREETPELVVEDEKDESEKEYTPPEAVVKIPESQSQEPDESTIGSLPEPILQSVGPPPILQYNPESKQKDILTSVLGAHEQTIEKELKELGVHIHGNFPCEFCGKDILKWPTITEQEKYNPEQLFCCSEYREFVEAVLEMQKEEQQKLDSQPIDIQPHAKARSKRARQLAEERAKTRVWERHLAEQKRLEEQVQKMTVQSSSKSDNRRQTLLQNMIKKSERIKVSVAANSNTIDTVANATERFITNDIRHPSRYRTRSILQSSNALSPVSSASVHSETAIAAKMRTFTYQLSNLKFVEEGWTLQRPPDFEFSSDDETDDEDEQILVPRQISTSAIKRYEKPLVQRFYRDGSKACILFPNAFSDEPYSQTKQLAQFDPFGNGYCNFINGDLRLHLTAIEGIELNSDGSRRKRWNWWSSLKPSDVVADHVHAPPFQPILFHLNEQMVIKICSQEKIYLTFSDELVDLKFKVGAKLKVNNVNNLPSPSKIDPMENFLKKKNVHLTRLLKNIQMEAQQYVKSQESPRILSNVHTQQISLSAIHQQQQRLPRPMKNTLFPPIKRNEEKTQANRKIYRSIIVT</sequence>
<feature type="region of interest" description="Disordered" evidence="1">
    <location>
        <begin position="1"/>
        <end position="82"/>
    </location>
</feature>
<reference evidence="3" key="1">
    <citation type="submission" date="2021-02" db="EMBL/GenBank/DDBJ databases">
        <authorList>
            <person name="Nowell W R."/>
        </authorList>
    </citation>
    <scope>NUCLEOTIDE SEQUENCE</scope>
</reference>
<gene>
    <name evidence="3" type="ORF">GPM918_LOCUS2197</name>
    <name evidence="4" type="ORF">SRO942_LOCUS2197</name>
</gene>
<name>A0A813R1A3_9BILA</name>
<evidence type="ECO:0000313" key="5">
    <source>
        <dbReference type="Proteomes" id="UP000663829"/>
    </source>
</evidence>